<name>A0A0L0N4S7_TOLOC</name>
<dbReference type="EMBL" id="LFRF01000020">
    <property type="protein sequence ID" value="KND89123.1"/>
    <property type="molecule type" value="Genomic_DNA"/>
</dbReference>
<dbReference type="InterPro" id="IPR012677">
    <property type="entry name" value="Nucleotide-bd_a/b_plait_sf"/>
</dbReference>
<feature type="region of interest" description="Disordered" evidence="2">
    <location>
        <begin position="69"/>
        <end position="143"/>
    </location>
</feature>
<reference evidence="4 5" key="1">
    <citation type="journal article" date="2015" name="BMC Genomics">
        <title>The genome of the truffle-parasite Tolypocladium ophioglossoides and the evolution of antifungal peptaibiotics.</title>
        <authorList>
            <person name="Quandt C.A."/>
            <person name="Bushley K.E."/>
            <person name="Spatafora J.W."/>
        </authorList>
    </citation>
    <scope>NUCLEOTIDE SEQUENCE [LARGE SCALE GENOMIC DNA]</scope>
    <source>
        <strain evidence="4 5">CBS 100239</strain>
    </source>
</reference>
<dbReference type="PROSITE" id="PS50102">
    <property type="entry name" value="RRM"/>
    <property type="match status" value="1"/>
</dbReference>
<evidence type="ECO:0000256" key="1">
    <source>
        <dbReference type="PROSITE-ProRule" id="PRU00176"/>
    </source>
</evidence>
<dbReference type="InterPro" id="IPR000504">
    <property type="entry name" value="RRM_dom"/>
</dbReference>
<keyword evidence="5" id="KW-1185">Reference proteome</keyword>
<feature type="compositionally biased region" description="Polar residues" evidence="2">
    <location>
        <begin position="91"/>
        <end position="108"/>
    </location>
</feature>
<comment type="caution">
    <text evidence="4">The sequence shown here is derived from an EMBL/GenBank/DDBJ whole genome shotgun (WGS) entry which is preliminary data.</text>
</comment>
<feature type="compositionally biased region" description="Low complexity" evidence="2">
    <location>
        <begin position="79"/>
        <end position="90"/>
    </location>
</feature>
<gene>
    <name evidence="4" type="ORF">TOPH_06157</name>
</gene>
<dbReference type="SUPFAM" id="SSF54928">
    <property type="entry name" value="RNA-binding domain, RBD"/>
    <property type="match status" value="1"/>
</dbReference>
<dbReference type="GO" id="GO:0003723">
    <property type="term" value="F:RNA binding"/>
    <property type="evidence" value="ECO:0007669"/>
    <property type="project" value="UniProtKB-UniRule"/>
</dbReference>
<dbReference type="Proteomes" id="UP000036947">
    <property type="component" value="Unassembled WGS sequence"/>
</dbReference>
<accession>A0A0L0N4S7</accession>
<dbReference type="Pfam" id="PF00076">
    <property type="entry name" value="RRM_1"/>
    <property type="match status" value="1"/>
</dbReference>
<dbReference type="InterPro" id="IPR035979">
    <property type="entry name" value="RBD_domain_sf"/>
</dbReference>
<proteinExistence type="predicted"/>
<evidence type="ECO:0000256" key="2">
    <source>
        <dbReference type="SAM" id="MobiDB-lite"/>
    </source>
</evidence>
<dbReference type="STRING" id="1163406.A0A0L0N4S7"/>
<sequence length="220" mass="23376">MPRPRPTRLPRIGNLSAIKPHDVEEVLADNGFGDFEQMHVSIDPVSARNPGYCFVDFPDRATADRAIASLSAPSADGPSRSALASRRSSATVAGTATMARTASPSSDGATGAPSLATAGSPSVDSTAGRRTRSHGTLDHFDDTVRSSKGRRLCVGGLRKMIDQAQNNREMAELSLVSNRATAIGKRITPHGLLPRRFRDQGAGEPAMTALNGRPFWGRPF</sequence>
<keyword evidence="1" id="KW-0694">RNA-binding</keyword>
<feature type="domain" description="RRM" evidence="3">
    <location>
        <begin position="8"/>
        <end position="77"/>
    </location>
</feature>
<organism evidence="4 5">
    <name type="scientific">Tolypocladium ophioglossoides (strain CBS 100239)</name>
    <name type="common">Snaketongue truffleclub</name>
    <name type="synonym">Elaphocordyceps ophioglossoides</name>
    <dbReference type="NCBI Taxonomy" id="1163406"/>
    <lineage>
        <taxon>Eukaryota</taxon>
        <taxon>Fungi</taxon>
        <taxon>Dikarya</taxon>
        <taxon>Ascomycota</taxon>
        <taxon>Pezizomycotina</taxon>
        <taxon>Sordariomycetes</taxon>
        <taxon>Hypocreomycetidae</taxon>
        <taxon>Hypocreales</taxon>
        <taxon>Ophiocordycipitaceae</taxon>
        <taxon>Tolypocladium</taxon>
    </lineage>
</organism>
<evidence type="ECO:0000259" key="3">
    <source>
        <dbReference type="PROSITE" id="PS50102"/>
    </source>
</evidence>
<dbReference type="AlphaFoldDB" id="A0A0L0N4S7"/>
<evidence type="ECO:0000313" key="5">
    <source>
        <dbReference type="Proteomes" id="UP000036947"/>
    </source>
</evidence>
<dbReference type="OrthoDB" id="272703at2759"/>
<dbReference type="Gene3D" id="3.30.70.330">
    <property type="match status" value="1"/>
</dbReference>
<protein>
    <recommendedName>
        <fullName evidence="3">RRM domain-containing protein</fullName>
    </recommendedName>
</protein>
<evidence type="ECO:0000313" key="4">
    <source>
        <dbReference type="EMBL" id="KND89123.1"/>
    </source>
</evidence>